<dbReference type="KEGG" id="fro:AALO17_01070"/>
<feature type="region of interest" description="Disordered" evidence="1">
    <location>
        <begin position="1"/>
        <end position="40"/>
    </location>
</feature>
<proteinExistence type="predicted"/>
<dbReference type="EMBL" id="CP011391">
    <property type="protein sequence ID" value="AMK53241.1"/>
    <property type="molecule type" value="Genomic_DNA"/>
</dbReference>
<keyword evidence="3" id="KW-1185">Reference proteome</keyword>
<evidence type="ECO:0000313" key="3">
    <source>
        <dbReference type="Proteomes" id="UP000069771"/>
    </source>
</evidence>
<dbReference type="STRING" id="1702221.AALO17_01070"/>
<accession>A0A140DRG4</accession>
<evidence type="ECO:0000313" key="2">
    <source>
        <dbReference type="EMBL" id="AMK53241.1"/>
    </source>
</evidence>
<evidence type="ECO:0000256" key="1">
    <source>
        <dbReference type="SAM" id="MobiDB-lite"/>
    </source>
</evidence>
<dbReference type="Proteomes" id="UP000069771">
    <property type="component" value="Chromosome"/>
</dbReference>
<gene>
    <name evidence="2" type="ORF">AALO17_01070</name>
</gene>
<organism evidence="2 3">
    <name type="scientific">Faecalibaculum rodentium</name>
    <dbReference type="NCBI Taxonomy" id="1702221"/>
    <lineage>
        <taxon>Bacteria</taxon>
        <taxon>Bacillati</taxon>
        <taxon>Bacillota</taxon>
        <taxon>Erysipelotrichia</taxon>
        <taxon>Erysipelotrichales</taxon>
        <taxon>Erysipelotrichaceae</taxon>
        <taxon>Faecalibaculum</taxon>
    </lineage>
</organism>
<reference evidence="2 3" key="1">
    <citation type="journal article" date="2016" name="Gut Pathog.">
        <title>Whole genome sequencing of "Faecalibaculum rodentium" ALO17, isolated from C57BL/6J laboratory mouse feces.</title>
        <authorList>
            <person name="Lim S."/>
            <person name="Chang D.H."/>
            <person name="Ahn S."/>
            <person name="Kim B.C."/>
        </authorList>
    </citation>
    <scope>NUCLEOTIDE SEQUENCE [LARGE SCALE GENOMIC DNA]</scope>
    <source>
        <strain evidence="2 3">Alo17</strain>
    </source>
</reference>
<name>A0A140DRG4_9FIRM</name>
<protein>
    <submittedName>
        <fullName evidence="2">Uncharacterized protein</fullName>
    </submittedName>
</protein>
<feature type="compositionally biased region" description="Basic and acidic residues" evidence="1">
    <location>
        <begin position="14"/>
        <end position="30"/>
    </location>
</feature>
<sequence length="40" mass="4416">MLRGAGWCTAGRRGPADRKTAEKQMADAKKLLTLNRESVK</sequence>
<dbReference type="AlphaFoldDB" id="A0A140DRG4"/>